<dbReference type="EMBL" id="MT142273">
    <property type="protein sequence ID" value="QJA77274.1"/>
    <property type="molecule type" value="Genomic_DNA"/>
</dbReference>
<keyword evidence="1" id="KW-1133">Transmembrane helix</keyword>
<keyword evidence="1" id="KW-0812">Transmembrane</keyword>
<organism evidence="3">
    <name type="scientific">viral metagenome</name>
    <dbReference type="NCBI Taxonomy" id="1070528"/>
    <lineage>
        <taxon>unclassified sequences</taxon>
        <taxon>metagenomes</taxon>
        <taxon>organismal metagenomes</taxon>
    </lineage>
</organism>
<gene>
    <name evidence="2" type="ORF">MM415A01337_0016</name>
    <name evidence="3" type="ORF">MM415B02992_0004</name>
</gene>
<sequence>MKTENMLIAGGVAAVALGAGILLLRGGAKVYLTIAEPLTGTTDPAPGDHLYNVGETVLIKAIPGPVYPYVQAWTVDGASKGTDESIYVTMNMDHRVTVTFTSDNPPPERIPASILNLTAEMPASVSLKQPFHGYWELLANRKRTYLIYPYDADNFLLDRFTYREIQFKVVDPYGLPVGNAPVYVNVAQTNDYNNGRLYIADTPSSPTNPILMYSDAQGIVKVPVAYHHEAIWDFVKEHMIFERHYWFGLTKESVCIQLGTEYYIPLYCTDIITAALTGSCPECNPIGQCISTEEFETAPTYNIITAYYAENSNVKNFCQFSTWLGIKHAGDKQETQEIVEPPGKPLCTSLFKPVYYIDEGVWRCTALAPLPSCNSGQFIAYSEADGYICLP</sequence>
<evidence type="ECO:0008006" key="4">
    <source>
        <dbReference type="Google" id="ProtNLM"/>
    </source>
</evidence>
<evidence type="ECO:0000256" key="1">
    <source>
        <dbReference type="SAM" id="Phobius"/>
    </source>
</evidence>
<dbReference type="AlphaFoldDB" id="A0A6M3L256"/>
<protein>
    <recommendedName>
        <fullName evidence="4">Bacterial repeat domain-containing protein</fullName>
    </recommendedName>
</protein>
<proteinExistence type="predicted"/>
<accession>A0A6M3L256</accession>
<dbReference type="EMBL" id="MT142707">
    <property type="protein sequence ID" value="QJA87448.1"/>
    <property type="molecule type" value="Genomic_DNA"/>
</dbReference>
<keyword evidence="1" id="KW-0472">Membrane</keyword>
<reference evidence="3" key="1">
    <citation type="submission" date="2020-03" db="EMBL/GenBank/DDBJ databases">
        <title>The deep terrestrial virosphere.</title>
        <authorList>
            <person name="Holmfeldt K."/>
            <person name="Nilsson E."/>
            <person name="Simone D."/>
            <person name="Lopez-Fernandez M."/>
            <person name="Wu X."/>
            <person name="de Brujin I."/>
            <person name="Lundin D."/>
            <person name="Andersson A."/>
            <person name="Bertilsson S."/>
            <person name="Dopson M."/>
        </authorList>
    </citation>
    <scope>NUCLEOTIDE SEQUENCE</scope>
    <source>
        <strain evidence="2">MM415A01337</strain>
        <strain evidence="3">MM415B02992</strain>
    </source>
</reference>
<feature type="transmembrane region" description="Helical" evidence="1">
    <location>
        <begin position="6"/>
        <end position="24"/>
    </location>
</feature>
<name>A0A6M3L256_9ZZZZ</name>
<evidence type="ECO:0000313" key="3">
    <source>
        <dbReference type="EMBL" id="QJA87448.1"/>
    </source>
</evidence>
<evidence type="ECO:0000313" key="2">
    <source>
        <dbReference type="EMBL" id="QJA77274.1"/>
    </source>
</evidence>